<dbReference type="PROSITE" id="PS00662">
    <property type="entry name" value="T2SP_E"/>
    <property type="match status" value="1"/>
</dbReference>
<name>A0A1I1DTX9_9LACO</name>
<dbReference type="GO" id="GO:0005524">
    <property type="term" value="F:ATP binding"/>
    <property type="evidence" value="ECO:0007669"/>
    <property type="project" value="UniProtKB-KW"/>
</dbReference>
<evidence type="ECO:0000256" key="3">
    <source>
        <dbReference type="ARBA" id="ARBA00022840"/>
    </source>
</evidence>
<dbReference type="InterPro" id="IPR027417">
    <property type="entry name" value="P-loop_NTPase"/>
</dbReference>
<dbReference type="GO" id="GO:0016887">
    <property type="term" value="F:ATP hydrolysis activity"/>
    <property type="evidence" value="ECO:0007669"/>
    <property type="project" value="TreeGrafter"/>
</dbReference>
<evidence type="ECO:0000256" key="2">
    <source>
        <dbReference type="ARBA" id="ARBA00022741"/>
    </source>
</evidence>
<dbReference type="OrthoDB" id="9808272at2"/>
<evidence type="ECO:0000313" key="6">
    <source>
        <dbReference type="Proteomes" id="UP000199376"/>
    </source>
</evidence>
<feature type="domain" description="Bacterial type II secretion system protein E" evidence="4">
    <location>
        <begin position="206"/>
        <end position="220"/>
    </location>
</feature>
<dbReference type="InterPro" id="IPR001482">
    <property type="entry name" value="T2SS/T4SS_dom"/>
</dbReference>
<dbReference type="EMBL" id="FOLI01000001">
    <property type="protein sequence ID" value="SFB77882.1"/>
    <property type="molecule type" value="Genomic_DNA"/>
</dbReference>
<dbReference type="CDD" id="cd01129">
    <property type="entry name" value="PulE-GspE-like"/>
    <property type="match status" value="1"/>
</dbReference>
<evidence type="ECO:0000256" key="1">
    <source>
        <dbReference type="ARBA" id="ARBA00006611"/>
    </source>
</evidence>
<protein>
    <submittedName>
        <fullName evidence="5">Competence protein ComGA</fullName>
    </submittedName>
</protein>
<dbReference type="PANTHER" id="PTHR30258">
    <property type="entry name" value="TYPE II SECRETION SYSTEM PROTEIN GSPE-RELATED"/>
    <property type="match status" value="1"/>
</dbReference>
<evidence type="ECO:0000313" key="5">
    <source>
        <dbReference type="EMBL" id="SFB77882.1"/>
    </source>
</evidence>
<dbReference type="Gene3D" id="3.30.450.90">
    <property type="match status" value="1"/>
</dbReference>
<dbReference type="GO" id="GO:0005886">
    <property type="term" value="C:plasma membrane"/>
    <property type="evidence" value="ECO:0007669"/>
    <property type="project" value="TreeGrafter"/>
</dbReference>
<dbReference type="RefSeq" id="WP_091501016.1">
    <property type="nucleotide sequence ID" value="NZ_FOLI01000001.1"/>
</dbReference>
<dbReference type="SUPFAM" id="SSF52540">
    <property type="entry name" value="P-loop containing nucleoside triphosphate hydrolases"/>
    <property type="match status" value="1"/>
</dbReference>
<dbReference type="AlphaFoldDB" id="A0A1I1DTX9"/>
<comment type="similarity">
    <text evidence="1">Belongs to the GSP E family.</text>
</comment>
<dbReference type="STRING" id="283737.SAMN05660453_0109"/>
<dbReference type="InterPro" id="IPR003593">
    <property type="entry name" value="AAA+_ATPase"/>
</dbReference>
<organism evidence="5 6">
    <name type="scientific">Fructobacillus durionis</name>
    <dbReference type="NCBI Taxonomy" id="283737"/>
    <lineage>
        <taxon>Bacteria</taxon>
        <taxon>Bacillati</taxon>
        <taxon>Bacillota</taxon>
        <taxon>Bacilli</taxon>
        <taxon>Lactobacillales</taxon>
        <taxon>Lactobacillaceae</taxon>
        <taxon>Fructobacillus</taxon>
    </lineage>
</organism>
<keyword evidence="2" id="KW-0547">Nucleotide-binding</keyword>
<proteinExistence type="inferred from homology"/>
<keyword evidence="6" id="KW-1185">Reference proteome</keyword>
<dbReference type="Gene3D" id="3.40.50.300">
    <property type="entry name" value="P-loop containing nucleotide triphosphate hydrolases"/>
    <property type="match status" value="1"/>
</dbReference>
<dbReference type="Proteomes" id="UP000199376">
    <property type="component" value="Unassembled WGS sequence"/>
</dbReference>
<evidence type="ECO:0000259" key="4">
    <source>
        <dbReference type="PROSITE" id="PS00662"/>
    </source>
</evidence>
<accession>A0A1I1DTX9</accession>
<reference evidence="5 6" key="1">
    <citation type="submission" date="2016-10" db="EMBL/GenBank/DDBJ databases">
        <authorList>
            <person name="de Groot N.N."/>
        </authorList>
    </citation>
    <scope>NUCLEOTIDE SEQUENCE [LARGE SCALE GENOMIC DNA]</scope>
    <source>
        <strain evidence="5 6">DSM 19113</strain>
    </source>
</reference>
<dbReference type="PANTHER" id="PTHR30258:SF2">
    <property type="entry name" value="COMG OPERON PROTEIN 1"/>
    <property type="match status" value="1"/>
</dbReference>
<keyword evidence="3" id="KW-0067">ATP-binding</keyword>
<dbReference type="SMART" id="SM00382">
    <property type="entry name" value="AAA"/>
    <property type="match status" value="1"/>
</dbReference>
<sequence>MNKERKWPQERGESVKDYLEKLLTLAFEHGFSDLYFLPKENGYAITGQRLARLESVGTVSNDFARSMLSLMKYWSNLNLAEERRPQLGRFDFAGGFVRVSSVGDFLDRESVVLRLIAGSHQDFQFSSESTWKELLSNQPESGLYLLAGPTGSGKTTMMYELLKHWSEGQVVLTVEDPVEMAQKEFLQLQVNEQAGITYQELIKVALRHRPDILVIGEVRDGQTAEAALQAALSGHLVIATIHANSAELVLERLVDLGLKESLVREALVQSLYMRLEPGSSGELQSSFTRVDWREKRRLYRRLQHPLNKGGDSHDGI</sequence>
<dbReference type="Pfam" id="PF00437">
    <property type="entry name" value="T2SSE"/>
    <property type="match status" value="1"/>
</dbReference>
<gene>
    <name evidence="5" type="ORF">SAMN05660453_0109</name>
</gene>